<dbReference type="AlphaFoldDB" id="A0A0B7AVC3"/>
<accession>A0A0B7AVC3</accession>
<protein>
    <submittedName>
        <fullName evidence="1">Uncharacterized protein</fullName>
    </submittedName>
</protein>
<evidence type="ECO:0000313" key="1">
    <source>
        <dbReference type="EMBL" id="CEK83825.1"/>
    </source>
</evidence>
<feature type="non-terminal residue" evidence="1">
    <location>
        <position position="49"/>
    </location>
</feature>
<proteinExistence type="predicted"/>
<sequence>MSCKTVPGSMSSLEMNAGPRTQHYIQNYMTSEMNPRQQSISSCKTVPCM</sequence>
<gene>
    <name evidence="1" type="primary">ORF139189</name>
</gene>
<name>A0A0B7AVC3_9EUPU</name>
<dbReference type="EMBL" id="HACG01036960">
    <property type="protein sequence ID" value="CEK83825.1"/>
    <property type="molecule type" value="Transcribed_RNA"/>
</dbReference>
<organism evidence="1">
    <name type="scientific">Arion vulgaris</name>
    <dbReference type="NCBI Taxonomy" id="1028688"/>
    <lineage>
        <taxon>Eukaryota</taxon>
        <taxon>Metazoa</taxon>
        <taxon>Spiralia</taxon>
        <taxon>Lophotrochozoa</taxon>
        <taxon>Mollusca</taxon>
        <taxon>Gastropoda</taxon>
        <taxon>Heterobranchia</taxon>
        <taxon>Euthyneura</taxon>
        <taxon>Panpulmonata</taxon>
        <taxon>Eupulmonata</taxon>
        <taxon>Stylommatophora</taxon>
        <taxon>Helicina</taxon>
        <taxon>Arionoidea</taxon>
        <taxon>Arionidae</taxon>
        <taxon>Arion</taxon>
    </lineage>
</organism>
<reference evidence="1" key="1">
    <citation type="submission" date="2014-12" db="EMBL/GenBank/DDBJ databases">
        <title>Insight into the proteome of Arion vulgaris.</title>
        <authorList>
            <person name="Aradska J."/>
            <person name="Bulat T."/>
            <person name="Smidak R."/>
            <person name="Sarate P."/>
            <person name="Gangsoo J."/>
            <person name="Sialana F."/>
            <person name="Bilban M."/>
            <person name="Lubec G."/>
        </authorList>
    </citation>
    <scope>NUCLEOTIDE SEQUENCE</scope>
    <source>
        <tissue evidence="1">Skin</tissue>
    </source>
</reference>